<evidence type="ECO:0000256" key="10">
    <source>
        <dbReference type="ARBA" id="ARBA00023029"/>
    </source>
</evidence>
<dbReference type="GO" id="GO:0003677">
    <property type="term" value="F:DNA binding"/>
    <property type="evidence" value="ECO:0007669"/>
    <property type="project" value="UniProtKB-KW"/>
</dbReference>
<dbReference type="Proteomes" id="UP000230750">
    <property type="component" value="Unassembled WGS sequence"/>
</dbReference>
<dbReference type="InterPro" id="IPR013497">
    <property type="entry name" value="Topo_IA_cen"/>
</dbReference>
<evidence type="ECO:0000256" key="17">
    <source>
        <dbReference type="SAM" id="MobiDB-lite"/>
    </source>
</evidence>
<feature type="domain" description="GRF-type" evidence="19">
    <location>
        <begin position="758"/>
        <end position="797"/>
    </location>
</feature>
<gene>
    <name evidence="21" type="ORF">BSL78_14034</name>
</gene>
<dbReference type="FunFam" id="1.10.460.10:FF:000020">
    <property type="entry name" value="DNA topoisomerase 3-alpha"/>
    <property type="match status" value="1"/>
</dbReference>
<dbReference type="GO" id="GO:0005759">
    <property type="term" value="C:mitochondrial matrix"/>
    <property type="evidence" value="ECO:0007669"/>
    <property type="project" value="UniProtKB-SubCell"/>
</dbReference>
<evidence type="ECO:0000259" key="18">
    <source>
        <dbReference type="PROSITE" id="PS50880"/>
    </source>
</evidence>
<evidence type="ECO:0000256" key="14">
    <source>
        <dbReference type="ARBA" id="ARBA00064039"/>
    </source>
</evidence>
<proteinExistence type="inferred from homology"/>
<dbReference type="PROSITE" id="PS52039">
    <property type="entry name" value="TOPO_IA_2"/>
    <property type="match status" value="1"/>
</dbReference>
<evidence type="ECO:0000256" key="4">
    <source>
        <dbReference type="ARBA" id="ARBA00009446"/>
    </source>
</evidence>
<feature type="domain" description="Topo IA-type catalytic" evidence="20">
    <location>
        <begin position="171"/>
        <end position="590"/>
    </location>
</feature>
<feature type="compositionally biased region" description="Gly residues" evidence="17">
    <location>
        <begin position="821"/>
        <end position="835"/>
    </location>
</feature>
<sequence length="864" mass="96594">MARYPAGNRILCVAEKNDAAKSVAEIMSRGGFRRSEGFSRFNKIYKYDYNMFNQQCSITMTSVSGHLMNYAFTAAYKSWRGCNPVALFDATVHKVCPDDYKDIKRTLEREARQHDVLIVWTDCDREGENIGFEVINVCLEAKPNLQVYRARFSEITPQSVSNACNNLVPPDELVSTAVDVRQELDLRIGAAFTRLQTLRLQKVFPEALEHQLISFGSCQFPTLGFVVERYKQVEAFIPEAFYKIRVTHQTEEGTTEFNWNRQRLFNKLACEVLLQICVEQPLATVTDVRSKHKSKWRPQPLDTVEMEKLSSRKLRISAKETMKIAEKLYTSGFISYPRTETTIFPKDLNLFNLVQEQTQDPNWGPFATGILQHGPTPRQGNKTDQAHPPIHPTKYAGNLQGNEQKVYELIVRHFLACCSQDAQGQETVVEINIANEGFSVHGLIIIARNYLDVYPYDKWNAKVIPHYEKDQQFEPSQIQMVDGETSSPPLLTEADLIALMEKHGIGTDATHADHIETIKSRLYVGVRPDGRFVPGELGMGLVEGYDLMGYELSKPNLRAELEADLKCICEGTKNAEDVLTEQVTKYKSVFIEAAAKANLLDQALSHYLGQPAQQYVVEAAWGIQHVRQQSSPSAVMKAEVTDTVCQECQPGAIKKIRFRFKKGSVPLMFPLEYVGCIGGCDQDLKEALDLNLGYLRTAPSGNSGNNRSSGSYSSNSNTLHPSHLMVAPHGPHKVEEEVHRPHHHHLETEASGSNAVVCSCGSDAVELTVKKDGPNQGRKFFKCQSSQCNFFLWSDQETTQNTAGFNSNSSSTNWQPRSSSFGGGGFQSGNEGSGSGYESVNDENGRSTNVWGEVLCQCNQAAVE</sequence>
<name>A0A2G8KMD4_STIJA</name>
<keyword evidence="10 16" id="KW-0799">Topoisomerase</keyword>
<keyword evidence="12" id="KW-0496">Mitochondrion</keyword>
<dbReference type="EMBL" id="MRZV01000481">
    <property type="protein sequence ID" value="PIK49098.1"/>
    <property type="molecule type" value="Genomic_DNA"/>
</dbReference>
<feature type="compositionally biased region" description="Low complexity" evidence="17">
    <location>
        <begin position="700"/>
        <end position="717"/>
    </location>
</feature>
<evidence type="ECO:0000259" key="19">
    <source>
        <dbReference type="PROSITE" id="PS51999"/>
    </source>
</evidence>
<dbReference type="GO" id="GO:0003917">
    <property type="term" value="F:DNA topoisomerase type I (single strand cut, ATP-independent) activity"/>
    <property type="evidence" value="ECO:0007669"/>
    <property type="project" value="UniProtKB-EC"/>
</dbReference>
<dbReference type="Pfam" id="PF01751">
    <property type="entry name" value="Toprim"/>
    <property type="match status" value="1"/>
</dbReference>
<dbReference type="PROSITE" id="PS00396">
    <property type="entry name" value="TOPO_IA_1"/>
    <property type="match status" value="1"/>
</dbReference>
<feature type="domain" description="Toprim" evidence="18">
    <location>
        <begin position="9"/>
        <end position="153"/>
    </location>
</feature>
<dbReference type="FunFam" id="1.10.290.10:FF:000001">
    <property type="entry name" value="DNA topoisomerase"/>
    <property type="match status" value="1"/>
</dbReference>
<keyword evidence="7 15" id="KW-0863">Zinc-finger</keyword>
<dbReference type="InterPro" id="IPR000380">
    <property type="entry name" value="Topo_IA"/>
</dbReference>
<dbReference type="CDD" id="cd00186">
    <property type="entry name" value="TOP1Ac"/>
    <property type="match status" value="1"/>
</dbReference>
<dbReference type="InterPro" id="IPR013825">
    <property type="entry name" value="Topo_IA_cen_sub2"/>
</dbReference>
<comment type="similarity">
    <text evidence="4 16">Belongs to the type IA topoisomerase family.</text>
</comment>
<dbReference type="Pfam" id="PF01131">
    <property type="entry name" value="Topoisom_bac"/>
    <property type="match status" value="1"/>
</dbReference>
<dbReference type="InterPro" id="IPR010666">
    <property type="entry name" value="Znf_GRF"/>
</dbReference>
<dbReference type="InterPro" id="IPR006171">
    <property type="entry name" value="TOPRIM_dom"/>
</dbReference>
<dbReference type="FunFam" id="3.40.50.140:FF:000003">
    <property type="entry name" value="DNA topoisomerase"/>
    <property type="match status" value="1"/>
</dbReference>
<dbReference type="PROSITE" id="PS50880">
    <property type="entry name" value="TOPRIM"/>
    <property type="match status" value="1"/>
</dbReference>
<keyword evidence="6" id="KW-0677">Repeat</keyword>
<dbReference type="InterPro" id="IPR003601">
    <property type="entry name" value="Topo_IA_2"/>
</dbReference>
<evidence type="ECO:0000313" key="22">
    <source>
        <dbReference type="Proteomes" id="UP000230750"/>
    </source>
</evidence>
<comment type="catalytic activity">
    <reaction evidence="1 16">
        <text>ATP-independent breakage of single-stranded DNA, followed by passage and rejoining.</text>
        <dbReference type="EC" id="5.6.2.1"/>
    </reaction>
</comment>
<feature type="region of interest" description="Disordered" evidence="17">
    <location>
        <begin position="802"/>
        <end position="844"/>
    </location>
</feature>
<dbReference type="PRINTS" id="PR00417">
    <property type="entry name" value="PRTPISMRASEI"/>
</dbReference>
<comment type="subunit">
    <text evidence="14">Binds ssDNA. Interacts (via N-terminal region) with BLM; the interaction is direct. Directly interacts with RMI1. Component of the RMI complex, containing at least TOP3A, RMI1 and RMI2. The RMI complex interacts with BLM.</text>
</comment>
<comment type="cofactor">
    <cofactor evidence="2">
        <name>Mg(2+)</name>
        <dbReference type="ChEBI" id="CHEBI:18420"/>
    </cofactor>
</comment>
<dbReference type="STRING" id="307972.A0A2G8KMD4"/>
<dbReference type="GO" id="GO:0008270">
    <property type="term" value="F:zinc ion binding"/>
    <property type="evidence" value="ECO:0007669"/>
    <property type="project" value="UniProtKB-KW"/>
</dbReference>
<evidence type="ECO:0000256" key="2">
    <source>
        <dbReference type="ARBA" id="ARBA00001946"/>
    </source>
</evidence>
<evidence type="ECO:0000256" key="13">
    <source>
        <dbReference type="ARBA" id="ARBA00023235"/>
    </source>
</evidence>
<dbReference type="InterPro" id="IPR013826">
    <property type="entry name" value="Topo_IA_cen_sub3"/>
</dbReference>
<evidence type="ECO:0000256" key="11">
    <source>
        <dbReference type="ARBA" id="ARBA00023125"/>
    </source>
</evidence>
<dbReference type="Gene3D" id="3.40.50.140">
    <property type="match status" value="1"/>
</dbReference>
<comment type="subcellular location">
    <subcellularLocation>
        <location evidence="3">Mitochondrion matrix</location>
    </subcellularLocation>
</comment>
<dbReference type="Pfam" id="PF06839">
    <property type="entry name" value="Zn_ribbon_GRF"/>
    <property type="match status" value="1"/>
</dbReference>
<keyword evidence="8" id="KW-0862">Zinc</keyword>
<dbReference type="SMART" id="SM00493">
    <property type="entry name" value="TOPRIM"/>
    <property type="match status" value="1"/>
</dbReference>
<dbReference type="PANTHER" id="PTHR11390:SF21">
    <property type="entry name" value="DNA TOPOISOMERASE 3-ALPHA"/>
    <property type="match status" value="1"/>
</dbReference>
<dbReference type="InterPro" id="IPR013824">
    <property type="entry name" value="Topo_IA_cen_sub1"/>
</dbReference>
<dbReference type="PROSITE" id="PS51999">
    <property type="entry name" value="ZF_GRF"/>
    <property type="match status" value="1"/>
</dbReference>
<keyword evidence="22" id="KW-1185">Reference proteome</keyword>
<feature type="region of interest" description="Disordered" evidence="17">
    <location>
        <begin position="699"/>
        <end position="727"/>
    </location>
</feature>
<dbReference type="InterPro" id="IPR023405">
    <property type="entry name" value="Topo_IA_core_domain"/>
</dbReference>
<dbReference type="OrthoDB" id="430051at2759"/>
<reference evidence="21 22" key="1">
    <citation type="journal article" date="2017" name="PLoS Biol.">
        <title>The sea cucumber genome provides insights into morphological evolution and visceral regeneration.</title>
        <authorList>
            <person name="Zhang X."/>
            <person name="Sun L."/>
            <person name="Yuan J."/>
            <person name="Sun Y."/>
            <person name="Gao Y."/>
            <person name="Zhang L."/>
            <person name="Li S."/>
            <person name="Dai H."/>
            <person name="Hamel J.F."/>
            <person name="Liu C."/>
            <person name="Yu Y."/>
            <person name="Liu S."/>
            <person name="Lin W."/>
            <person name="Guo K."/>
            <person name="Jin S."/>
            <person name="Xu P."/>
            <person name="Storey K.B."/>
            <person name="Huan P."/>
            <person name="Zhang T."/>
            <person name="Zhou Y."/>
            <person name="Zhang J."/>
            <person name="Lin C."/>
            <person name="Li X."/>
            <person name="Xing L."/>
            <person name="Huo D."/>
            <person name="Sun M."/>
            <person name="Wang L."/>
            <person name="Mercier A."/>
            <person name="Li F."/>
            <person name="Yang H."/>
            <person name="Xiang J."/>
        </authorList>
    </citation>
    <scope>NUCLEOTIDE SEQUENCE [LARGE SCALE GENOMIC DNA]</scope>
    <source>
        <strain evidence="21">Shaxun</strain>
        <tissue evidence="21">Muscle</tissue>
    </source>
</reference>
<keyword evidence="11 16" id="KW-0238">DNA-binding</keyword>
<evidence type="ECO:0000256" key="16">
    <source>
        <dbReference type="RuleBase" id="RU362092"/>
    </source>
</evidence>
<evidence type="ECO:0000256" key="7">
    <source>
        <dbReference type="ARBA" id="ARBA00022771"/>
    </source>
</evidence>
<dbReference type="PANTHER" id="PTHR11390">
    <property type="entry name" value="PROKARYOTIC DNA TOPOISOMERASE"/>
    <property type="match status" value="1"/>
</dbReference>
<evidence type="ECO:0000313" key="21">
    <source>
        <dbReference type="EMBL" id="PIK49098.1"/>
    </source>
</evidence>
<dbReference type="InterPro" id="IPR003602">
    <property type="entry name" value="Topo_IA_DNA-bd_dom"/>
</dbReference>
<dbReference type="Gene3D" id="2.70.20.10">
    <property type="entry name" value="Topoisomerase I, domain 3"/>
    <property type="match status" value="1"/>
</dbReference>
<comment type="function">
    <text evidence="16">Introduces a single-strand break via transesterification at a target site in duplex DNA. Releases the supercoiling and torsional tension of DNA introduced during the DNA replication and transcription by transiently cleaving and rejoining one strand of the DNA duplex. The scissile phosphodiester is attacked by the catalytic tyrosine of the enzyme, resulting in the formation of a DNA-(5'-phosphotyrosyl)-enzyme intermediate and the expulsion of a 3'-OH DNA strand.</text>
</comment>
<dbReference type="SMART" id="SM00437">
    <property type="entry name" value="TOP1Ac"/>
    <property type="match status" value="1"/>
</dbReference>
<dbReference type="EC" id="5.6.2.1" evidence="16"/>
<dbReference type="SMART" id="SM00436">
    <property type="entry name" value="TOP1Bc"/>
    <property type="match status" value="1"/>
</dbReference>
<evidence type="ECO:0000256" key="3">
    <source>
        <dbReference type="ARBA" id="ARBA00004305"/>
    </source>
</evidence>
<keyword evidence="5" id="KW-0479">Metal-binding</keyword>
<evidence type="ECO:0000256" key="8">
    <source>
        <dbReference type="ARBA" id="ARBA00022833"/>
    </source>
</evidence>
<dbReference type="SUPFAM" id="SSF56712">
    <property type="entry name" value="Prokaryotic type I DNA topoisomerase"/>
    <property type="match status" value="1"/>
</dbReference>
<dbReference type="Gene3D" id="1.10.460.10">
    <property type="entry name" value="Topoisomerase I, domain 2"/>
    <property type="match status" value="1"/>
</dbReference>
<evidence type="ECO:0000256" key="1">
    <source>
        <dbReference type="ARBA" id="ARBA00000213"/>
    </source>
</evidence>
<evidence type="ECO:0000256" key="12">
    <source>
        <dbReference type="ARBA" id="ARBA00023128"/>
    </source>
</evidence>
<organism evidence="21 22">
    <name type="scientific">Stichopus japonicus</name>
    <name type="common">Sea cucumber</name>
    <dbReference type="NCBI Taxonomy" id="307972"/>
    <lineage>
        <taxon>Eukaryota</taxon>
        <taxon>Metazoa</taxon>
        <taxon>Echinodermata</taxon>
        <taxon>Eleutherozoa</taxon>
        <taxon>Echinozoa</taxon>
        <taxon>Holothuroidea</taxon>
        <taxon>Aspidochirotacea</taxon>
        <taxon>Aspidochirotida</taxon>
        <taxon>Stichopodidae</taxon>
        <taxon>Apostichopus</taxon>
    </lineage>
</organism>
<dbReference type="GO" id="GO:0031422">
    <property type="term" value="C:RecQ family helicase-topoisomerase III complex"/>
    <property type="evidence" value="ECO:0007669"/>
    <property type="project" value="TreeGrafter"/>
</dbReference>
<evidence type="ECO:0000256" key="15">
    <source>
        <dbReference type="PROSITE-ProRule" id="PRU01343"/>
    </source>
</evidence>
<dbReference type="GO" id="GO:0006265">
    <property type="term" value="P:DNA topological change"/>
    <property type="evidence" value="ECO:0007669"/>
    <property type="project" value="InterPro"/>
</dbReference>
<keyword evidence="9" id="KW-0460">Magnesium</keyword>
<comment type="caution">
    <text evidence="21">The sequence shown here is derived from an EMBL/GenBank/DDBJ whole genome shotgun (WGS) entry which is preliminary data.</text>
</comment>
<dbReference type="Gene3D" id="1.10.290.10">
    <property type="entry name" value="Topoisomerase I, domain 4"/>
    <property type="match status" value="1"/>
</dbReference>
<dbReference type="AlphaFoldDB" id="A0A2G8KMD4"/>
<protein>
    <recommendedName>
        <fullName evidence="16">DNA topoisomerase</fullName>
        <ecNumber evidence="16">5.6.2.1</ecNumber>
    </recommendedName>
</protein>
<dbReference type="GO" id="GO:0006310">
    <property type="term" value="P:DNA recombination"/>
    <property type="evidence" value="ECO:0007669"/>
    <property type="project" value="TreeGrafter"/>
</dbReference>
<dbReference type="InterPro" id="IPR023406">
    <property type="entry name" value="Topo_IA_AS"/>
</dbReference>
<keyword evidence="13 16" id="KW-0413">Isomerase</keyword>
<feature type="compositionally biased region" description="Polar residues" evidence="17">
    <location>
        <begin position="802"/>
        <end position="817"/>
    </location>
</feature>
<evidence type="ECO:0000256" key="5">
    <source>
        <dbReference type="ARBA" id="ARBA00022723"/>
    </source>
</evidence>
<evidence type="ECO:0000259" key="20">
    <source>
        <dbReference type="PROSITE" id="PS52039"/>
    </source>
</evidence>
<dbReference type="FunFam" id="2.70.20.10:FF:000004">
    <property type="entry name" value="DNA topoisomerase"/>
    <property type="match status" value="1"/>
</dbReference>
<dbReference type="GO" id="GO:0006281">
    <property type="term" value="P:DNA repair"/>
    <property type="evidence" value="ECO:0007669"/>
    <property type="project" value="TreeGrafter"/>
</dbReference>
<accession>A0A2G8KMD4</accession>
<evidence type="ECO:0000256" key="9">
    <source>
        <dbReference type="ARBA" id="ARBA00022842"/>
    </source>
</evidence>
<dbReference type="InterPro" id="IPR034144">
    <property type="entry name" value="TOPRIM_TopoIII"/>
</dbReference>
<evidence type="ECO:0000256" key="6">
    <source>
        <dbReference type="ARBA" id="ARBA00022737"/>
    </source>
</evidence>
<dbReference type="CDD" id="cd03362">
    <property type="entry name" value="TOPRIM_TopoIA_TopoIII"/>
    <property type="match status" value="1"/>
</dbReference>
<dbReference type="GO" id="GO:0005654">
    <property type="term" value="C:nucleoplasm"/>
    <property type="evidence" value="ECO:0007669"/>
    <property type="project" value="UniProtKB-ARBA"/>
</dbReference>